<dbReference type="EMBL" id="JRLV01000001">
    <property type="protein sequence ID" value="KGO84376.1"/>
    <property type="molecule type" value="Genomic_DNA"/>
</dbReference>
<protein>
    <recommendedName>
        <fullName evidence="4">Lipoprotein</fullName>
    </recommendedName>
</protein>
<dbReference type="Proteomes" id="UP000030129">
    <property type="component" value="Unassembled WGS sequence"/>
</dbReference>
<name>A0A0A2LYE9_9FLAO</name>
<feature type="chain" id="PRO_5001991598" description="Lipoprotein" evidence="1">
    <location>
        <begin position="23"/>
        <end position="428"/>
    </location>
</feature>
<evidence type="ECO:0000313" key="3">
    <source>
        <dbReference type="Proteomes" id="UP000030129"/>
    </source>
</evidence>
<dbReference type="STRING" id="1406840.Q763_01110"/>
<dbReference type="RefSeq" id="WP_035130176.1">
    <property type="nucleotide sequence ID" value="NZ_JRLV01000001.1"/>
</dbReference>
<keyword evidence="3" id="KW-1185">Reference proteome</keyword>
<evidence type="ECO:0008006" key="4">
    <source>
        <dbReference type="Google" id="ProtNLM"/>
    </source>
</evidence>
<dbReference type="eggNOG" id="ENOG502ZAMQ">
    <property type="taxonomic scope" value="Bacteria"/>
</dbReference>
<reference evidence="2 3" key="1">
    <citation type="submission" date="2013-09" db="EMBL/GenBank/DDBJ databases">
        <authorList>
            <person name="Zeng Z."/>
            <person name="Chen C."/>
        </authorList>
    </citation>
    <scope>NUCLEOTIDE SEQUENCE [LARGE SCALE GENOMIC DNA]</scope>
    <source>
        <strain evidence="2 3">F44-8</strain>
    </source>
</reference>
<gene>
    <name evidence="2" type="ORF">Q763_01110</name>
</gene>
<evidence type="ECO:0000256" key="1">
    <source>
        <dbReference type="SAM" id="SignalP"/>
    </source>
</evidence>
<feature type="signal peptide" evidence="1">
    <location>
        <begin position="1"/>
        <end position="22"/>
    </location>
</feature>
<comment type="caution">
    <text evidence="2">The sequence shown here is derived from an EMBL/GenBank/DDBJ whole genome shotgun (WGS) entry which is preliminary data.</text>
</comment>
<organism evidence="2 3">
    <name type="scientific">Flavobacterium beibuense F44-8</name>
    <dbReference type="NCBI Taxonomy" id="1406840"/>
    <lineage>
        <taxon>Bacteria</taxon>
        <taxon>Pseudomonadati</taxon>
        <taxon>Bacteroidota</taxon>
        <taxon>Flavobacteriia</taxon>
        <taxon>Flavobacteriales</taxon>
        <taxon>Flavobacteriaceae</taxon>
        <taxon>Flavobacterium</taxon>
    </lineage>
</organism>
<proteinExistence type="predicted"/>
<dbReference type="AlphaFoldDB" id="A0A0A2LYE9"/>
<sequence>MKTTYLKQFAVLLMAGAICSCSNDFEPVSEDAATSQDTTKVTTKAFLSLPISYTDESSFVNSLSSYGFLEPDDINLNRSGTKSGYNSVYGFNIPSANQVTGFKWNSGDESTEEWRPQGLTGFNWGGRKFLLATWYGVGPGTISGVYNQHKGVRIALVDITDMNNITYRHILLVQDKNNMSNSNLYRSTNSYDQLDLFCPVTIHAGGVAYSNNKIYVVDTKLGMRVFDIRKLIAVSGDSTKNRIGREADGTLKAFNYSYVLPQIGYYDIDNANPYSCISLGTGNDGEARLWTGQYLTPSDNQTPKIYGFALNSNGQINMGQTIQQLEPQDNATGNNGPVYRVQGVYRRGQASTSLVTTTGNSSYEGSTARLVRHYSGDGAGTRFRWPHGAEDLYYDSSTGYLWNLTEYETSKYGQDNRCVFAVRYSDYD</sequence>
<dbReference type="PROSITE" id="PS51257">
    <property type="entry name" value="PROKAR_LIPOPROTEIN"/>
    <property type="match status" value="1"/>
</dbReference>
<accession>A0A0A2LYE9</accession>
<evidence type="ECO:0000313" key="2">
    <source>
        <dbReference type="EMBL" id="KGO84376.1"/>
    </source>
</evidence>
<keyword evidence="1" id="KW-0732">Signal</keyword>